<dbReference type="OrthoDB" id="2236831at2"/>
<dbReference type="AlphaFoldDB" id="A0A366EDG1"/>
<reference evidence="1 2" key="1">
    <citation type="submission" date="2018-06" db="EMBL/GenBank/DDBJ databases">
        <title>Genomic Encyclopedia of Type Strains, Phase IV (KMG-IV): sequencing the most valuable type-strain genomes for metagenomic binning, comparative biology and taxonomic classification.</title>
        <authorList>
            <person name="Goeker M."/>
        </authorList>
    </citation>
    <scope>NUCLEOTIDE SEQUENCE [LARGE SCALE GENOMIC DNA]</scope>
    <source>
        <strain evidence="1 2">DSM 15140</strain>
    </source>
</reference>
<name>A0A366EDG1_9BACI</name>
<accession>A0A366EDG1</accession>
<dbReference type="EMBL" id="QNRI01000004">
    <property type="protein sequence ID" value="RBO99534.1"/>
    <property type="molecule type" value="Genomic_DNA"/>
</dbReference>
<proteinExistence type="predicted"/>
<dbReference type="Proteomes" id="UP000252254">
    <property type="component" value="Unassembled WGS sequence"/>
</dbReference>
<organism evidence="1 2">
    <name type="scientific">Paraliobacillus ryukyuensis</name>
    <dbReference type="NCBI Taxonomy" id="200904"/>
    <lineage>
        <taxon>Bacteria</taxon>
        <taxon>Bacillati</taxon>
        <taxon>Bacillota</taxon>
        <taxon>Bacilli</taxon>
        <taxon>Bacillales</taxon>
        <taxon>Bacillaceae</taxon>
        <taxon>Paraliobacillus</taxon>
    </lineage>
</organism>
<evidence type="ECO:0000313" key="1">
    <source>
        <dbReference type="EMBL" id="RBO99534.1"/>
    </source>
</evidence>
<gene>
    <name evidence="1" type="ORF">DES48_104210</name>
</gene>
<sequence length="104" mass="11926">MWLSITPELIQTFKERMHISHSGEDDNLTRLLSFSVAFVESTCGSFDLTGETNLDIRAKELVLERTRYAYNDAVEYFDDNFQSDILGLGLDMLFYKEGETDEGV</sequence>
<evidence type="ECO:0008006" key="3">
    <source>
        <dbReference type="Google" id="ProtNLM"/>
    </source>
</evidence>
<protein>
    <recommendedName>
        <fullName evidence="3">Gp6-like head-tail connector protein</fullName>
    </recommendedName>
</protein>
<evidence type="ECO:0000313" key="2">
    <source>
        <dbReference type="Proteomes" id="UP000252254"/>
    </source>
</evidence>
<keyword evidence="2" id="KW-1185">Reference proteome</keyword>
<comment type="caution">
    <text evidence="1">The sequence shown here is derived from an EMBL/GenBank/DDBJ whole genome shotgun (WGS) entry which is preliminary data.</text>
</comment>